<feature type="non-terminal residue" evidence="1">
    <location>
        <position position="72"/>
    </location>
</feature>
<sequence>PITLLSGLRMPPSKNAFTTSFWARKRVFSSRLFLLRISISLIACLKSFEFWSISCSPSSLHDSALGLGRAIN</sequence>
<proteinExistence type="predicted"/>
<comment type="caution">
    <text evidence="1">The sequence shown here is derived from an EMBL/GenBank/DDBJ whole genome shotgun (WGS) entry which is preliminary data.</text>
</comment>
<dbReference type="AlphaFoldDB" id="A0AAN5HYN0"/>
<name>A0AAN5HYN0_9BILA</name>
<dbReference type="EMBL" id="BTRK01000004">
    <property type="protein sequence ID" value="GMR45675.1"/>
    <property type="molecule type" value="Genomic_DNA"/>
</dbReference>
<gene>
    <name evidence="1" type="ORF">PMAYCL1PPCAC_15870</name>
</gene>
<evidence type="ECO:0000313" key="2">
    <source>
        <dbReference type="Proteomes" id="UP001328107"/>
    </source>
</evidence>
<feature type="non-terminal residue" evidence="1">
    <location>
        <position position="1"/>
    </location>
</feature>
<keyword evidence="2" id="KW-1185">Reference proteome</keyword>
<dbReference type="Proteomes" id="UP001328107">
    <property type="component" value="Unassembled WGS sequence"/>
</dbReference>
<evidence type="ECO:0000313" key="1">
    <source>
        <dbReference type="EMBL" id="GMR45675.1"/>
    </source>
</evidence>
<accession>A0AAN5HYN0</accession>
<protein>
    <submittedName>
        <fullName evidence="1">Uncharacterized protein</fullName>
    </submittedName>
</protein>
<organism evidence="1 2">
    <name type="scientific">Pristionchus mayeri</name>
    <dbReference type="NCBI Taxonomy" id="1317129"/>
    <lineage>
        <taxon>Eukaryota</taxon>
        <taxon>Metazoa</taxon>
        <taxon>Ecdysozoa</taxon>
        <taxon>Nematoda</taxon>
        <taxon>Chromadorea</taxon>
        <taxon>Rhabditida</taxon>
        <taxon>Rhabditina</taxon>
        <taxon>Diplogasteromorpha</taxon>
        <taxon>Diplogasteroidea</taxon>
        <taxon>Neodiplogasteridae</taxon>
        <taxon>Pristionchus</taxon>
    </lineage>
</organism>
<reference evidence="2" key="1">
    <citation type="submission" date="2022-10" db="EMBL/GenBank/DDBJ databases">
        <title>Genome assembly of Pristionchus species.</title>
        <authorList>
            <person name="Yoshida K."/>
            <person name="Sommer R.J."/>
        </authorList>
    </citation>
    <scope>NUCLEOTIDE SEQUENCE [LARGE SCALE GENOMIC DNA]</scope>
    <source>
        <strain evidence="2">RS5460</strain>
    </source>
</reference>